<dbReference type="Proteomes" id="UP000799439">
    <property type="component" value="Unassembled WGS sequence"/>
</dbReference>
<accession>A0A9P4IVW0</accession>
<protein>
    <submittedName>
        <fullName evidence="1">Uncharacterized protein</fullName>
    </submittedName>
</protein>
<dbReference type="SUPFAM" id="SSF52047">
    <property type="entry name" value="RNI-like"/>
    <property type="match status" value="1"/>
</dbReference>
<evidence type="ECO:0000313" key="1">
    <source>
        <dbReference type="EMBL" id="KAF2150908.1"/>
    </source>
</evidence>
<sequence>MSQQGIVSRAWYQYAIGHVWGTYNESAYTNLPECRRQSFADMVWELPVTSKTPGAAMKLSFPNVQRIEFCEDPSGLVDAWASEIWNARICSFLELYGSRLSHISFGSFPQDVDSDELVTLLDGCKELREVVLEQDCEVPDDVLIHLADHKELKKLNMWGGIITADLACKVLELTERPFADVEELLVGVDDPGALACLSRGSTKLKDLIVNVFGEDFCECRGLAFLSAMEALEMLEFTFEDNSEIKEDFLHELQLLPRLRQLRISAEGYLNVPSWTDGRCHLAVRMRKKGKGKGKTGYFVPAVEWNGYAVTMVHGREISIPLPRLNTRTR</sequence>
<reference evidence="1" key="1">
    <citation type="journal article" date="2020" name="Stud. Mycol.">
        <title>101 Dothideomycetes genomes: a test case for predicting lifestyles and emergence of pathogens.</title>
        <authorList>
            <person name="Haridas S."/>
            <person name="Albert R."/>
            <person name="Binder M."/>
            <person name="Bloem J."/>
            <person name="Labutti K."/>
            <person name="Salamov A."/>
            <person name="Andreopoulos B."/>
            <person name="Baker S."/>
            <person name="Barry K."/>
            <person name="Bills G."/>
            <person name="Bluhm B."/>
            <person name="Cannon C."/>
            <person name="Castanera R."/>
            <person name="Culley D."/>
            <person name="Daum C."/>
            <person name="Ezra D."/>
            <person name="Gonzalez J."/>
            <person name="Henrissat B."/>
            <person name="Kuo A."/>
            <person name="Liang C."/>
            <person name="Lipzen A."/>
            <person name="Lutzoni F."/>
            <person name="Magnuson J."/>
            <person name="Mondo S."/>
            <person name="Nolan M."/>
            <person name="Ohm R."/>
            <person name="Pangilinan J."/>
            <person name="Park H.-J."/>
            <person name="Ramirez L."/>
            <person name="Alfaro M."/>
            <person name="Sun H."/>
            <person name="Tritt A."/>
            <person name="Yoshinaga Y."/>
            <person name="Zwiers L.-H."/>
            <person name="Turgeon B."/>
            <person name="Goodwin S."/>
            <person name="Spatafora J."/>
            <person name="Crous P."/>
            <person name="Grigoriev I."/>
        </authorList>
    </citation>
    <scope>NUCLEOTIDE SEQUENCE</scope>
    <source>
        <strain evidence="1">CBS 260.36</strain>
    </source>
</reference>
<comment type="caution">
    <text evidence="1">The sequence shown here is derived from an EMBL/GenBank/DDBJ whole genome shotgun (WGS) entry which is preliminary data.</text>
</comment>
<dbReference type="InterPro" id="IPR032675">
    <property type="entry name" value="LRR_dom_sf"/>
</dbReference>
<organism evidence="1 2">
    <name type="scientific">Myriangium duriaei CBS 260.36</name>
    <dbReference type="NCBI Taxonomy" id="1168546"/>
    <lineage>
        <taxon>Eukaryota</taxon>
        <taxon>Fungi</taxon>
        <taxon>Dikarya</taxon>
        <taxon>Ascomycota</taxon>
        <taxon>Pezizomycotina</taxon>
        <taxon>Dothideomycetes</taxon>
        <taxon>Dothideomycetidae</taxon>
        <taxon>Myriangiales</taxon>
        <taxon>Myriangiaceae</taxon>
        <taxon>Myriangium</taxon>
    </lineage>
</organism>
<dbReference type="EMBL" id="ML996089">
    <property type="protein sequence ID" value="KAF2150908.1"/>
    <property type="molecule type" value="Genomic_DNA"/>
</dbReference>
<proteinExistence type="predicted"/>
<dbReference type="AlphaFoldDB" id="A0A9P4IVW0"/>
<keyword evidence="2" id="KW-1185">Reference proteome</keyword>
<dbReference type="Gene3D" id="3.80.10.10">
    <property type="entry name" value="Ribonuclease Inhibitor"/>
    <property type="match status" value="1"/>
</dbReference>
<name>A0A9P4IVW0_9PEZI</name>
<evidence type="ECO:0000313" key="2">
    <source>
        <dbReference type="Proteomes" id="UP000799439"/>
    </source>
</evidence>
<gene>
    <name evidence="1" type="ORF">K461DRAFT_270293</name>
</gene>